<feature type="region of interest" description="Disordered" evidence="9">
    <location>
        <begin position="277"/>
        <end position="306"/>
    </location>
</feature>
<proteinExistence type="inferred from homology"/>
<feature type="region of interest" description="Disordered" evidence="9">
    <location>
        <begin position="1"/>
        <end position="83"/>
    </location>
</feature>
<dbReference type="Pfam" id="PF03826">
    <property type="entry name" value="OAR"/>
    <property type="match status" value="1"/>
</dbReference>
<dbReference type="InterPro" id="IPR009057">
    <property type="entry name" value="Homeodomain-like_sf"/>
</dbReference>
<keyword evidence="3" id="KW-0217">Developmental protein</keyword>
<dbReference type="FunFam" id="1.10.10.60:FF:000031">
    <property type="entry name" value="Homeobox protein"/>
    <property type="match status" value="1"/>
</dbReference>
<gene>
    <name evidence="12" type="ORF">BEMITA_LOCUS5171</name>
</gene>
<protein>
    <recommendedName>
        <fullName evidence="14">Pituitary homeobox Ptx1</fullName>
    </recommendedName>
</protein>
<evidence type="ECO:0000256" key="4">
    <source>
        <dbReference type="ARBA" id="ARBA00023125"/>
    </source>
</evidence>
<dbReference type="GO" id="GO:0000981">
    <property type="term" value="F:DNA-binding transcription factor activity, RNA polymerase II-specific"/>
    <property type="evidence" value="ECO:0007669"/>
    <property type="project" value="InterPro"/>
</dbReference>
<dbReference type="CDD" id="cd00086">
    <property type="entry name" value="homeodomain"/>
    <property type="match status" value="1"/>
</dbReference>
<keyword evidence="5 7" id="KW-0371">Homeobox</keyword>
<comment type="subcellular location">
    <subcellularLocation>
        <location evidence="1 7 8">Nucleus</location>
    </subcellularLocation>
</comment>
<dbReference type="PANTHER" id="PTHR45882:SF3">
    <property type="entry name" value="PITUITARY HOMEOBOX HOMOLOG PTX1"/>
    <property type="match status" value="1"/>
</dbReference>
<dbReference type="SUPFAM" id="SSF46689">
    <property type="entry name" value="Homeodomain-like"/>
    <property type="match status" value="1"/>
</dbReference>
<evidence type="ECO:0000313" key="13">
    <source>
        <dbReference type="Proteomes" id="UP001152759"/>
    </source>
</evidence>
<evidence type="ECO:0008006" key="14">
    <source>
        <dbReference type="Google" id="ProtNLM"/>
    </source>
</evidence>
<accession>A0A9P0A7V0</accession>
<keyword evidence="13" id="KW-1185">Reference proteome</keyword>
<dbReference type="AlphaFoldDB" id="A0A9P0A7V0"/>
<dbReference type="Gene3D" id="1.10.10.60">
    <property type="entry name" value="Homeodomain-like"/>
    <property type="match status" value="1"/>
</dbReference>
<evidence type="ECO:0000256" key="9">
    <source>
        <dbReference type="SAM" id="MobiDB-lite"/>
    </source>
</evidence>
<dbReference type="PROSITE" id="PS50071">
    <property type="entry name" value="HOMEOBOX_2"/>
    <property type="match status" value="1"/>
</dbReference>
<evidence type="ECO:0000313" key="12">
    <source>
        <dbReference type="EMBL" id="CAH0386002.1"/>
    </source>
</evidence>
<reference evidence="12" key="1">
    <citation type="submission" date="2021-12" db="EMBL/GenBank/DDBJ databases">
        <authorList>
            <person name="King R."/>
        </authorList>
    </citation>
    <scope>NUCLEOTIDE SEQUENCE</scope>
</reference>
<dbReference type="Proteomes" id="UP001152759">
    <property type="component" value="Chromosome 3"/>
</dbReference>
<evidence type="ECO:0000256" key="7">
    <source>
        <dbReference type="PROSITE-ProRule" id="PRU00108"/>
    </source>
</evidence>
<name>A0A9P0A7V0_BEMTA</name>
<keyword evidence="4 7" id="KW-0238">DNA-binding</keyword>
<dbReference type="GO" id="GO:0000978">
    <property type="term" value="F:RNA polymerase II cis-regulatory region sequence-specific DNA binding"/>
    <property type="evidence" value="ECO:0007669"/>
    <property type="project" value="TreeGrafter"/>
</dbReference>
<dbReference type="PROSITE" id="PS50803">
    <property type="entry name" value="OAR"/>
    <property type="match status" value="1"/>
</dbReference>
<feature type="domain" description="OAR" evidence="11">
    <location>
        <begin position="259"/>
        <end position="272"/>
    </location>
</feature>
<dbReference type="Pfam" id="PF00046">
    <property type="entry name" value="Homeodomain"/>
    <property type="match status" value="1"/>
</dbReference>
<evidence type="ECO:0000256" key="3">
    <source>
        <dbReference type="ARBA" id="ARBA00022473"/>
    </source>
</evidence>
<dbReference type="PANTHER" id="PTHR45882">
    <property type="entry name" value="PITUITARY HOMEOBOX HOMOLOG PTX1"/>
    <property type="match status" value="1"/>
</dbReference>
<dbReference type="GO" id="GO:0005634">
    <property type="term" value="C:nucleus"/>
    <property type="evidence" value="ECO:0007669"/>
    <property type="project" value="UniProtKB-SubCell"/>
</dbReference>
<keyword evidence="6 7" id="KW-0539">Nucleus</keyword>
<dbReference type="InterPro" id="IPR017970">
    <property type="entry name" value="Homeobox_CS"/>
</dbReference>
<feature type="compositionally biased region" description="Low complexity" evidence="9">
    <location>
        <begin position="284"/>
        <end position="306"/>
    </location>
</feature>
<dbReference type="InterPro" id="IPR001356">
    <property type="entry name" value="HD"/>
</dbReference>
<dbReference type="SMART" id="SM00389">
    <property type="entry name" value="HOX"/>
    <property type="match status" value="1"/>
</dbReference>
<feature type="compositionally biased region" description="Basic residues" evidence="9">
    <location>
        <begin position="67"/>
        <end position="77"/>
    </location>
</feature>
<evidence type="ECO:0000259" key="10">
    <source>
        <dbReference type="PROSITE" id="PS50071"/>
    </source>
</evidence>
<evidence type="ECO:0000256" key="1">
    <source>
        <dbReference type="ARBA" id="ARBA00004123"/>
    </source>
</evidence>
<evidence type="ECO:0000256" key="5">
    <source>
        <dbReference type="ARBA" id="ARBA00023155"/>
    </source>
</evidence>
<feature type="DNA-binding region" description="Homeobox" evidence="7">
    <location>
        <begin position="72"/>
        <end position="131"/>
    </location>
</feature>
<dbReference type="InterPro" id="IPR003654">
    <property type="entry name" value="OAR_dom"/>
</dbReference>
<evidence type="ECO:0000256" key="6">
    <source>
        <dbReference type="ARBA" id="ARBA00023242"/>
    </source>
</evidence>
<sequence length="332" mass="35531">MGMEHGQLGFPAVRSRNRDRKVGRVLPIDPIKTEDPSVGGSEESGGGVGGVGVGGGGGGGKDSKNSKTNKRQRRQRTHFTSQQLQELEATFARNRYPDMSTREEIAMWTNLTEARVRVWFKNRRAKWRKRERNAMNAAAAAAADFKNGFSTQFNGLMQPFTDSDSLYSSAYSSYNNWATKVPSPLGTKTFPWSVNPLSTVNHHQTTVNCFNSGASSVSSMSSMSSNGTANAGGACPYAPPTTPYMYHHRPAESCNVMSSSIASLRLKAKQHSSGFNYSPALTPSISTTAENSSTSSRNSSASSSGGLSACQYAMPITPTSVSVDAGGNRTPV</sequence>
<feature type="domain" description="Homeobox" evidence="10">
    <location>
        <begin position="70"/>
        <end position="130"/>
    </location>
</feature>
<dbReference type="PROSITE" id="PS00027">
    <property type="entry name" value="HOMEOBOX_1"/>
    <property type="match status" value="1"/>
</dbReference>
<evidence type="ECO:0000259" key="11">
    <source>
        <dbReference type="PROSITE" id="PS50803"/>
    </source>
</evidence>
<evidence type="ECO:0000256" key="8">
    <source>
        <dbReference type="RuleBase" id="RU000682"/>
    </source>
</evidence>
<dbReference type="GO" id="GO:0009653">
    <property type="term" value="P:anatomical structure morphogenesis"/>
    <property type="evidence" value="ECO:0007669"/>
    <property type="project" value="TreeGrafter"/>
</dbReference>
<feature type="compositionally biased region" description="Gly residues" evidence="9">
    <location>
        <begin position="42"/>
        <end position="60"/>
    </location>
</feature>
<evidence type="ECO:0000256" key="2">
    <source>
        <dbReference type="ARBA" id="ARBA00006503"/>
    </source>
</evidence>
<comment type="similarity">
    <text evidence="2">Belongs to the paired homeobox family. Bicoid subfamily.</text>
</comment>
<organism evidence="12 13">
    <name type="scientific">Bemisia tabaci</name>
    <name type="common">Sweetpotato whitefly</name>
    <name type="synonym">Aleurodes tabaci</name>
    <dbReference type="NCBI Taxonomy" id="7038"/>
    <lineage>
        <taxon>Eukaryota</taxon>
        <taxon>Metazoa</taxon>
        <taxon>Ecdysozoa</taxon>
        <taxon>Arthropoda</taxon>
        <taxon>Hexapoda</taxon>
        <taxon>Insecta</taxon>
        <taxon>Pterygota</taxon>
        <taxon>Neoptera</taxon>
        <taxon>Paraneoptera</taxon>
        <taxon>Hemiptera</taxon>
        <taxon>Sternorrhyncha</taxon>
        <taxon>Aleyrodoidea</taxon>
        <taxon>Aleyrodidae</taxon>
        <taxon>Aleyrodinae</taxon>
        <taxon>Bemisia</taxon>
    </lineage>
</organism>
<dbReference type="EMBL" id="OU963864">
    <property type="protein sequence ID" value="CAH0386002.1"/>
    <property type="molecule type" value="Genomic_DNA"/>
</dbReference>